<gene>
    <name evidence="1" type="ORF">R1flu_024439</name>
</gene>
<dbReference type="Proteomes" id="UP001605036">
    <property type="component" value="Unassembled WGS sequence"/>
</dbReference>
<evidence type="ECO:0000313" key="2">
    <source>
        <dbReference type="Proteomes" id="UP001605036"/>
    </source>
</evidence>
<accession>A0ABD1XV23</accession>
<reference evidence="1 2" key="1">
    <citation type="submission" date="2024-09" db="EMBL/GenBank/DDBJ databases">
        <title>Chromosome-scale assembly of Riccia fluitans.</title>
        <authorList>
            <person name="Paukszto L."/>
            <person name="Sawicki J."/>
            <person name="Karawczyk K."/>
            <person name="Piernik-Szablinska J."/>
            <person name="Szczecinska M."/>
            <person name="Mazdziarz M."/>
        </authorList>
    </citation>
    <scope>NUCLEOTIDE SEQUENCE [LARGE SCALE GENOMIC DNA]</scope>
    <source>
        <strain evidence="1">Rf_01</strain>
        <tissue evidence="1">Aerial parts of the thallus</tissue>
    </source>
</reference>
<dbReference type="EMBL" id="JBHFFA010000007">
    <property type="protein sequence ID" value="KAL2612747.1"/>
    <property type="molecule type" value="Genomic_DNA"/>
</dbReference>
<organism evidence="1 2">
    <name type="scientific">Riccia fluitans</name>
    <dbReference type="NCBI Taxonomy" id="41844"/>
    <lineage>
        <taxon>Eukaryota</taxon>
        <taxon>Viridiplantae</taxon>
        <taxon>Streptophyta</taxon>
        <taxon>Embryophyta</taxon>
        <taxon>Marchantiophyta</taxon>
        <taxon>Marchantiopsida</taxon>
        <taxon>Marchantiidae</taxon>
        <taxon>Marchantiales</taxon>
        <taxon>Ricciaceae</taxon>
        <taxon>Riccia</taxon>
    </lineage>
</organism>
<evidence type="ECO:0000313" key="1">
    <source>
        <dbReference type="EMBL" id="KAL2612747.1"/>
    </source>
</evidence>
<keyword evidence="2" id="KW-1185">Reference proteome</keyword>
<sequence>MASSCPYLQRRVQVLLRIAALQHSGFSASCASLKEEGITESTPKWYQWRKPQRKTVKRDAGGGEVSNLVVADSQIATSTITSFPSGVMMRPMGNKVAKEMEFQNRKKMKSNTQVSTFDKISVEFLAVSKWKGTLMKDQMAFNLFSLTPDAPESIEFFAVKRATLLAEAKATLESLYPQNQDLAPVEESSEFDRLQHQVQISSITAVNTADRTPCSFTNLLTGSEEDIRNQWDI</sequence>
<proteinExistence type="predicted"/>
<name>A0ABD1XV23_9MARC</name>
<dbReference type="AlphaFoldDB" id="A0ABD1XV23"/>
<comment type="caution">
    <text evidence="1">The sequence shown here is derived from an EMBL/GenBank/DDBJ whole genome shotgun (WGS) entry which is preliminary data.</text>
</comment>
<protein>
    <submittedName>
        <fullName evidence="1">Uncharacterized protein</fullName>
    </submittedName>
</protein>